<protein>
    <submittedName>
        <fullName evidence="1">Uncharacterized protein</fullName>
    </submittedName>
</protein>
<dbReference type="AlphaFoldDB" id="A0A0E9PSG5"/>
<name>A0A0E9PSG5_ANGAN</name>
<sequence length="25" mass="2987">MFSRVVFFPHKCTRKLLAMSFVRAN</sequence>
<proteinExistence type="predicted"/>
<organism evidence="1">
    <name type="scientific">Anguilla anguilla</name>
    <name type="common">European freshwater eel</name>
    <name type="synonym">Muraena anguilla</name>
    <dbReference type="NCBI Taxonomy" id="7936"/>
    <lineage>
        <taxon>Eukaryota</taxon>
        <taxon>Metazoa</taxon>
        <taxon>Chordata</taxon>
        <taxon>Craniata</taxon>
        <taxon>Vertebrata</taxon>
        <taxon>Euteleostomi</taxon>
        <taxon>Actinopterygii</taxon>
        <taxon>Neopterygii</taxon>
        <taxon>Teleostei</taxon>
        <taxon>Anguilliformes</taxon>
        <taxon>Anguillidae</taxon>
        <taxon>Anguilla</taxon>
    </lineage>
</organism>
<dbReference type="EMBL" id="GBXM01101001">
    <property type="protein sequence ID" value="JAH07576.1"/>
    <property type="molecule type" value="Transcribed_RNA"/>
</dbReference>
<accession>A0A0E9PSG5</accession>
<evidence type="ECO:0000313" key="1">
    <source>
        <dbReference type="EMBL" id="JAH07576.1"/>
    </source>
</evidence>
<reference evidence="1" key="1">
    <citation type="submission" date="2014-11" db="EMBL/GenBank/DDBJ databases">
        <authorList>
            <person name="Amaro Gonzalez C."/>
        </authorList>
    </citation>
    <scope>NUCLEOTIDE SEQUENCE</scope>
</reference>
<reference evidence="1" key="2">
    <citation type="journal article" date="2015" name="Fish Shellfish Immunol.">
        <title>Early steps in the European eel (Anguilla anguilla)-Vibrio vulnificus interaction in the gills: Role of the RtxA13 toxin.</title>
        <authorList>
            <person name="Callol A."/>
            <person name="Pajuelo D."/>
            <person name="Ebbesson L."/>
            <person name="Teles M."/>
            <person name="MacKenzie S."/>
            <person name="Amaro C."/>
        </authorList>
    </citation>
    <scope>NUCLEOTIDE SEQUENCE</scope>
</reference>